<dbReference type="InterPro" id="IPR004185">
    <property type="entry name" value="Glyco_hydro_13_lg-like_dom"/>
</dbReference>
<dbReference type="RefSeq" id="WP_413781538.1">
    <property type="nucleotide sequence ID" value="NZ_JAUOZS010000001.1"/>
</dbReference>
<dbReference type="InterPro" id="IPR014756">
    <property type="entry name" value="Ig_E-set"/>
</dbReference>
<dbReference type="InterPro" id="IPR006047">
    <property type="entry name" value="GH13_cat_dom"/>
</dbReference>
<dbReference type="EMBL" id="JAUOZS010000001">
    <property type="protein sequence ID" value="MDT8903076.1"/>
    <property type="molecule type" value="Genomic_DNA"/>
</dbReference>
<gene>
    <name evidence="12" type="primary">malQ</name>
    <name evidence="12" type="ORF">Q4T40_17720</name>
</gene>
<accession>A0ABU3P206</accession>
<sequence>MARDWLYHDSHTALFRRPFGAVACGTVIDLSLAVAADRRVDAVLLRTWREGSGEELIPMTPRDEADGERHYRTALAAPGEPGLVWYYFVVRAGEEEHYYGNNERQLGGPGAVYSSPPPSFQITVHLPGAAAPAWYKNAVVYQIFVDRFYNGNPGGRVKNAKPGSLIHACWRDDPVYVRERETGAILAYDFFGGNLAGVMAKLTYLKDLGVSALYFNPVFEAVSNHKYDTADYTSIDAMFGDNDLFRELCVRADDLGMAVILDGVFSHTGSDSIYFNKEGRYPGPGAYQSTASAYYPWYRFRRHPDDYESWWGVDALPAVDELEPSYQDFIARGEDSVVRRWLRLGAKGWRLDVADELPDEFIRTLRRAAKETDPEAVIIGEVWEDASRKVSYGELRGYFRGDELDAATNYPFRRAAIDFLLGRQDAEATKQTLYSLYENYPRENFLAALNLIGSHDVPRILTLLGGYEEPEHVAFSEQRRQRLGPGERELAVRRLKLLALWQMTFPGVPCVYYGDEAGLEGYAEPLNRRTFPWGREDAGLTAWYRRVIAVRNRYPVLQGGGWLPLAPDPDAFGYIRWQEGDQPPDADIAVVLLNRSERAVRVEVDFGGRYSGLLFDALDDGAEVAAGDGCCALTLEPFGGRVLVSDGGRERGGCGVLLHITSLPSVHGIGGLGAEARAFVDFLAAAGQDNWQILPLNPVGRGNSPYQSVSAFAAESLLIDIDTLEADGLLTAAEVAAAREKSGLGDGADGRVDYGAVRVYKERLFRLAFGRFAAGEDYDSFRRANAAWLDDYALYMALAGYFDDACWQRWPADIAGREAAALTRYACLLAAEIDYHVFLQYVFRRQWGALRSHARARGVRIIGDLPIFVAHSSSDVWANRRLFRLDAAGSPTAVAGVPPDYFSATGQLWGNPLYDWREMAKEDYRWWQDRLANTLDLVDVVRIDHFRGFAAGWAVPAGAATAEQGRWVKGPGYSLFAALERRLGKLPVIAEDLGTITPDVVALRRRCGFPGMKVLQFSFACDGQGDPAPLNCGPDTVVYTGTHDNDTVRGWHEELAGGDAAGQACVDRYLGRGDASWRMVELAYSCRSALVIVPMQDILGLNGTARMNRPGTVGGNWEWRCPAGYREGDLASRLRALAARHRRGPAAD</sequence>
<reference evidence="12 13" key="1">
    <citation type="submission" date="2023-07" db="EMBL/GenBank/DDBJ databases">
        <title>The novel representative of Negativicutes class, Anaeroselena agilis gen. nov. sp. nov.</title>
        <authorList>
            <person name="Prokofeva M.I."/>
            <person name="Elcheninov A.G."/>
            <person name="Klyukina A."/>
            <person name="Kublanov I.V."/>
            <person name="Frolov E.N."/>
            <person name="Podosokorskaya O.A."/>
        </authorList>
    </citation>
    <scope>NUCLEOTIDE SEQUENCE [LARGE SCALE GENOMIC DNA]</scope>
    <source>
        <strain evidence="12 13">4137-cl</strain>
    </source>
</reference>
<dbReference type="GO" id="GO:0004134">
    <property type="term" value="F:4-alpha-glucanotransferase activity"/>
    <property type="evidence" value="ECO:0007669"/>
    <property type="project" value="UniProtKB-EC"/>
</dbReference>
<dbReference type="EC" id="2.4.1.25" evidence="3 10"/>
<dbReference type="NCBIfam" id="NF011080">
    <property type="entry name" value="PRK14508.1-3"/>
    <property type="match status" value="1"/>
</dbReference>
<evidence type="ECO:0000256" key="5">
    <source>
        <dbReference type="ARBA" id="ARBA00022676"/>
    </source>
</evidence>
<dbReference type="InterPro" id="IPR017853">
    <property type="entry name" value="GH"/>
</dbReference>
<comment type="catalytic activity">
    <reaction evidence="1 10">
        <text>Transfers a segment of a (1-&gt;4)-alpha-D-glucan to a new position in an acceptor, which may be glucose or a (1-&gt;4)-alpha-D-glucan.</text>
        <dbReference type="EC" id="2.4.1.25"/>
    </reaction>
</comment>
<name>A0ABU3P206_9FIRM</name>
<dbReference type="InterPro" id="IPR045857">
    <property type="entry name" value="O16G_dom_2"/>
</dbReference>
<dbReference type="InterPro" id="IPR003385">
    <property type="entry name" value="Glyco_hydro_77"/>
</dbReference>
<dbReference type="Pfam" id="PF00128">
    <property type="entry name" value="Alpha-amylase"/>
    <property type="match status" value="1"/>
</dbReference>
<evidence type="ECO:0000256" key="9">
    <source>
        <dbReference type="ARBA" id="ARBA00031501"/>
    </source>
</evidence>
<dbReference type="CDD" id="cd02857">
    <property type="entry name" value="E_set_CDase_PDE_N"/>
    <property type="match status" value="1"/>
</dbReference>
<comment type="caution">
    <text evidence="12">The sequence shown here is derived from an EMBL/GenBank/DDBJ whole genome shotgun (WGS) entry which is preliminary data.</text>
</comment>
<keyword evidence="5 10" id="KW-0328">Glycosyltransferase</keyword>
<dbReference type="Gene3D" id="2.60.40.10">
    <property type="entry name" value="Immunoglobulins"/>
    <property type="match status" value="1"/>
</dbReference>
<keyword evidence="6 10" id="KW-0808">Transferase</keyword>
<dbReference type="Proteomes" id="UP001254848">
    <property type="component" value="Unassembled WGS sequence"/>
</dbReference>
<dbReference type="SMART" id="SM00642">
    <property type="entry name" value="Aamy"/>
    <property type="match status" value="1"/>
</dbReference>
<evidence type="ECO:0000256" key="8">
    <source>
        <dbReference type="ARBA" id="ARBA00031423"/>
    </source>
</evidence>
<evidence type="ECO:0000256" key="10">
    <source>
        <dbReference type="RuleBase" id="RU361207"/>
    </source>
</evidence>
<dbReference type="SUPFAM" id="SSF51445">
    <property type="entry name" value="(Trans)glycosidases"/>
    <property type="match status" value="2"/>
</dbReference>
<keyword evidence="13" id="KW-1185">Reference proteome</keyword>
<dbReference type="Pfam" id="PF02446">
    <property type="entry name" value="Glyco_hydro_77"/>
    <property type="match status" value="1"/>
</dbReference>
<evidence type="ECO:0000256" key="1">
    <source>
        <dbReference type="ARBA" id="ARBA00000439"/>
    </source>
</evidence>
<evidence type="ECO:0000256" key="3">
    <source>
        <dbReference type="ARBA" id="ARBA00012560"/>
    </source>
</evidence>
<dbReference type="NCBIfam" id="TIGR00217">
    <property type="entry name" value="malQ"/>
    <property type="match status" value="1"/>
</dbReference>
<dbReference type="SUPFAM" id="SSF51011">
    <property type="entry name" value="Glycosyl hydrolase domain"/>
    <property type="match status" value="1"/>
</dbReference>
<evidence type="ECO:0000313" key="13">
    <source>
        <dbReference type="Proteomes" id="UP001254848"/>
    </source>
</evidence>
<dbReference type="Gene3D" id="2.60.40.1180">
    <property type="entry name" value="Golgi alpha-mannosidase II"/>
    <property type="match status" value="1"/>
</dbReference>
<evidence type="ECO:0000256" key="4">
    <source>
        <dbReference type="ARBA" id="ARBA00020295"/>
    </source>
</evidence>
<dbReference type="InterPro" id="IPR013783">
    <property type="entry name" value="Ig-like_fold"/>
</dbReference>
<comment type="similarity">
    <text evidence="2 10">Belongs to the disproportionating enzyme family.</text>
</comment>
<keyword evidence="7 10" id="KW-0119">Carbohydrate metabolism</keyword>
<dbReference type="InterPro" id="IPR013780">
    <property type="entry name" value="Glyco_hydro_b"/>
</dbReference>
<dbReference type="Gene3D" id="3.90.400.10">
    <property type="entry name" value="Oligo-1,6-glucosidase, Domain 2"/>
    <property type="match status" value="1"/>
</dbReference>
<evidence type="ECO:0000256" key="7">
    <source>
        <dbReference type="ARBA" id="ARBA00023277"/>
    </source>
</evidence>
<feature type="domain" description="Glycosyl hydrolase family 13 catalytic" evidence="11">
    <location>
        <begin position="142"/>
        <end position="551"/>
    </location>
</feature>
<evidence type="ECO:0000259" key="11">
    <source>
        <dbReference type="SMART" id="SM00642"/>
    </source>
</evidence>
<proteinExistence type="inferred from homology"/>
<protein>
    <recommendedName>
        <fullName evidence="4 10">4-alpha-glucanotransferase</fullName>
        <ecNumber evidence="3 10">2.4.1.25</ecNumber>
    </recommendedName>
    <alternativeName>
        <fullName evidence="8 10">Amylomaltase</fullName>
    </alternativeName>
    <alternativeName>
        <fullName evidence="9 10">Disproportionating enzyme</fullName>
    </alternativeName>
</protein>
<dbReference type="PANTHER" id="PTHR32438:SF5">
    <property type="entry name" value="4-ALPHA-GLUCANOTRANSFERASE DPE1, CHLOROPLASTIC_AMYLOPLASTIC"/>
    <property type="match status" value="1"/>
</dbReference>
<dbReference type="SUPFAM" id="SSF81296">
    <property type="entry name" value="E set domains"/>
    <property type="match status" value="1"/>
</dbReference>
<evidence type="ECO:0000256" key="6">
    <source>
        <dbReference type="ARBA" id="ARBA00022679"/>
    </source>
</evidence>
<evidence type="ECO:0000256" key="2">
    <source>
        <dbReference type="ARBA" id="ARBA00005684"/>
    </source>
</evidence>
<evidence type="ECO:0000313" key="12">
    <source>
        <dbReference type="EMBL" id="MDT8903076.1"/>
    </source>
</evidence>
<organism evidence="12 13">
    <name type="scientific">Anaeroselena agilis</name>
    <dbReference type="NCBI Taxonomy" id="3063788"/>
    <lineage>
        <taxon>Bacteria</taxon>
        <taxon>Bacillati</taxon>
        <taxon>Bacillota</taxon>
        <taxon>Negativicutes</taxon>
        <taxon>Acetonemataceae</taxon>
        <taxon>Anaeroselena</taxon>
    </lineage>
</organism>
<dbReference type="PANTHER" id="PTHR32438">
    <property type="entry name" value="4-ALPHA-GLUCANOTRANSFERASE DPE1, CHLOROPLASTIC/AMYLOPLASTIC"/>
    <property type="match status" value="1"/>
</dbReference>
<dbReference type="CDD" id="cd11338">
    <property type="entry name" value="AmyAc_CMD"/>
    <property type="match status" value="1"/>
</dbReference>
<dbReference type="Gene3D" id="3.20.20.80">
    <property type="entry name" value="Glycosidases"/>
    <property type="match status" value="2"/>
</dbReference>